<reference evidence="1" key="2">
    <citation type="submission" date="2021-08" db="EMBL/GenBank/DDBJ databases">
        <authorList>
            <person name="Dalcin Martins P."/>
        </authorList>
    </citation>
    <scope>NUCLEOTIDE SEQUENCE</scope>
    <source>
        <strain evidence="1">MAG_39</strain>
    </source>
</reference>
<evidence type="ECO:0000313" key="2">
    <source>
        <dbReference type="Proteomes" id="UP000705867"/>
    </source>
</evidence>
<comment type="caution">
    <text evidence="1">The sequence shown here is derived from an EMBL/GenBank/DDBJ whole genome shotgun (WGS) entry which is preliminary data.</text>
</comment>
<dbReference type="EMBL" id="JAIOIV010000151">
    <property type="protein sequence ID" value="MBZ0158379.1"/>
    <property type="molecule type" value="Genomic_DNA"/>
</dbReference>
<organism evidence="1 2">
    <name type="scientific">Candidatus Nitrobium versatile</name>
    <dbReference type="NCBI Taxonomy" id="2884831"/>
    <lineage>
        <taxon>Bacteria</taxon>
        <taxon>Pseudomonadati</taxon>
        <taxon>Nitrospirota</taxon>
        <taxon>Nitrospiria</taxon>
        <taxon>Nitrospirales</taxon>
        <taxon>Nitrospiraceae</taxon>
        <taxon>Candidatus Nitrobium</taxon>
    </lineage>
</organism>
<protein>
    <submittedName>
        <fullName evidence="1">Uncharacterized protein</fullName>
    </submittedName>
</protein>
<dbReference type="AlphaFoldDB" id="A0A953M3M7"/>
<accession>A0A953M3M7</accession>
<reference evidence="1" key="1">
    <citation type="journal article" date="2021" name="bioRxiv">
        <title>Unraveling nitrogen, sulfur and carbon metabolic pathways and microbial community transcriptional responses to substrate deprivation and toxicity stresses in a bioreactor mimicking anoxic brackish coastal sediment conditions.</title>
        <authorList>
            <person name="Martins P.D."/>
            <person name="Echeveste M.J."/>
            <person name="Arshad A."/>
            <person name="Kurth J."/>
            <person name="Ouboter H."/>
            <person name="Jetten M.S.M."/>
            <person name="Welte C.U."/>
        </authorList>
    </citation>
    <scope>NUCLEOTIDE SEQUENCE</scope>
    <source>
        <strain evidence="1">MAG_39</strain>
    </source>
</reference>
<proteinExistence type="predicted"/>
<gene>
    <name evidence="1" type="ORF">K8I29_19450</name>
</gene>
<evidence type="ECO:0000313" key="1">
    <source>
        <dbReference type="EMBL" id="MBZ0158379.1"/>
    </source>
</evidence>
<sequence>MNPIQEAWRKATVAERKEFVRDLCRDYLSLVDYFLYCARKEKADGTKEGIKRGTDSDEK</sequence>
<dbReference type="Proteomes" id="UP000705867">
    <property type="component" value="Unassembled WGS sequence"/>
</dbReference>
<name>A0A953M3M7_9BACT</name>